<dbReference type="RefSeq" id="WP_115935828.1">
    <property type="nucleotide sequence ID" value="NZ_QRDW01000002.1"/>
</dbReference>
<gene>
    <name evidence="2" type="ORF">DFP90_102298</name>
</gene>
<dbReference type="AlphaFoldDB" id="A0A3D9HS37"/>
<accession>A0A3D9HS37</accession>
<evidence type="ECO:0000313" key="3">
    <source>
        <dbReference type="Proteomes" id="UP000256845"/>
    </source>
</evidence>
<feature type="transmembrane region" description="Helical" evidence="1">
    <location>
        <begin position="37"/>
        <end position="56"/>
    </location>
</feature>
<dbReference type="Proteomes" id="UP000256845">
    <property type="component" value="Unassembled WGS sequence"/>
</dbReference>
<name>A0A3D9HS37_9PROT</name>
<dbReference type="EMBL" id="QRDW01000002">
    <property type="protein sequence ID" value="RED52280.1"/>
    <property type="molecule type" value="Genomic_DNA"/>
</dbReference>
<evidence type="ECO:0000313" key="2">
    <source>
        <dbReference type="EMBL" id="RED52280.1"/>
    </source>
</evidence>
<keyword evidence="1" id="KW-0472">Membrane</keyword>
<proteinExistence type="predicted"/>
<reference evidence="2 3" key="1">
    <citation type="submission" date="2018-07" db="EMBL/GenBank/DDBJ databases">
        <title>Genomic Encyclopedia of Type Strains, Phase III (KMG-III): the genomes of soil and plant-associated and newly described type strains.</title>
        <authorList>
            <person name="Whitman W."/>
        </authorList>
    </citation>
    <scope>NUCLEOTIDE SEQUENCE [LARGE SCALE GENOMIC DNA]</scope>
    <source>
        <strain evidence="2 3">CECT 8488</strain>
    </source>
</reference>
<keyword evidence="1" id="KW-0812">Transmembrane</keyword>
<feature type="transmembrane region" description="Helical" evidence="1">
    <location>
        <begin position="6"/>
        <end position="25"/>
    </location>
</feature>
<protein>
    <submittedName>
        <fullName evidence="2">Uncharacterized protein</fullName>
    </submittedName>
</protein>
<sequence length="60" mass="6331">MNLTDQISIAVALAGMAILFLIFRNRESRPGSARRNIVILLAIAVTMAVLFGLGGITGSD</sequence>
<comment type="caution">
    <text evidence="2">The sequence shown here is derived from an EMBL/GenBank/DDBJ whole genome shotgun (WGS) entry which is preliminary data.</text>
</comment>
<evidence type="ECO:0000256" key="1">
    <source>
        <dbReference type="SAM" id="Phobius"/>
    </source>
</evidence>
<keyword evidence="3" id="KW-1185">Reference proteome</keyword>
<organism evidence="2 3">
    <name type="scientific">Aestuariispira insulae</name>
    <dbReference type="NCBI Taxonomy" id="1461337"/>
    <lineage>
        <taxon>Bacteria</taxon>
        <taxon>Pseudomonadati</taxon>
        <taxon>Pseudomonadota</taxon>
        <taxon>Alphaproteobacteria</taxon>
        <taxon>Rhodospirillales</taxon>
        <taxon>Kiloniellaceae</taxon>
        <taxon>Aestuariispira</taxon>
    </lineage>
</organism>
<keyword evidence="1" id="KW-1133">Transmembrane helix</keyword>